<sequence length="37" mass="4100">MGTKSDIKDLDEHFTDVMSNPLIEDSTQEIAVLFSGD</sequence>
<organism evidence="1">
    <name type="scientific">freshwater metagenome</name>
    <dbReference type="NCBI Taxonomy" id="449393"/>
    <lineage>
        <taxon>unclassified sequences</taxon>
        <taxon>metagenomes</taxon>
        <taxon>ecological metagenomes</taxon>
    </lineage>
</organism>
<evidence type="ECO:0000313" key="1">
    <source>
        <dbReference type="EMBL" id="CAB4812462.1"/>
    </source>
</evidence>
<protein>
    <submittedName>
        <fullName evidence="1">Unannotated protein</fullName>
    </submittedName>
</protein>
<dbReference type="AlphaFoldDB" id="A0A6J6YSM9"/>
<gene>
    <name evidence="1" type="ORF">UFOPK3004_01335</name>
</gene>
<dbReference type="EMBL" id="CAFAAL010000134">
    <property type="protein sequence ID" value="CAB4812462.1"/>
    <property type="molecule type" value="Genomic_DNA"/>
</dbReference>
<proteinExistence type="predicted"/>
<name>A0A6J6YSM9_9ZZZZ</name>
<reference evidence="1" key="1">
    <citation type="submission" date="2020-05" db="EMBL/GenBank/DDBJ databases">
        <authorList>
            <person name="Chiriac C."/>
            <person name="Salcher M."/>
            <person name="Ghai R."/>
            <person name="Kavagutti S V."/>
        </authorList>
    </citation>
    <scope>NUCLEOTIDE SEQUENCE</scope>
</reference>
<accession>A0A6J6YSM9</accession>